<reference evidence="2 3" key="1">
    <citation type="submission" date="2016-10" db="EMBL/GenBank/DDBJ databases">
        <authorList>
            <person name="de Groot N.N."/>
        </authorList>
    </citation>
    <scope>NUCLEOTIDE SEQUENCE [LARGE SCALE GENOMIC DNA]</scope>
    <source>
        <strain evidence="2 3">JCM 19513</strain>
    </source>
</reference>
<gene>
    <name evidence="2" type="ORF">SAMN05216214_113104</name>
</gene>
<evidence type="ECO:0000313" key="2">
    <source>
        <dbReference type="EMBL" id="SEL52521.1"/>
    </source>
</evidence>
<keyword evidence="1" id="KW-0732">Signal</keyword>
<name>A0A1H7QWY7_9GAMM</name>
<keyword evidence="3" id="KW-1185">Reference proteome</keyword>
<dbReference type="EMBL" id="FOAS01000013">
    <property type="protein sequence ID" value="SEL52521.1"/>
    <property type="molecule type" value="Genomic_DNA"/>
</dbReference>
<dbReference type="AlphaFoldDB" id="A0A1H7QWY7"/>
<protein>
    <recommendedName>
        <fullName evidence="4">DUF2946 domain-containing protein</fullName>
    </recommendedName>
</protein>
<organism evidence="2 3">
    <name type="scientific">Atopomonas hussainii</name>
    <dbReference type="NCBI Taxonomy" id="1429083"/>
    <lineage>
        <taxon>Bacteria</taxon>
        <taxon>Pseudomonadati</taxon>
        <taxon>Pseudomonadota</taxon>
        <taxon>Gammaproteobacteria</taxon>
        <taxon>Pseudomonadales</taxon>
        <taxon>Pseudomonadaceae</taxon>
        <taxon>Atopomonas</taxon>
    </lineage>
</organism>
<evidence type="ECO:0000313" key="3">
    <source>
        <dbReference type="Proteomes" id="UP000185766"/>
    </source>
</evidence>
<dbReference type="RefSeq" id="WP_074869498.1">
    <property type="nucleotide sequence ID" value="NZ_FOAS01000013.1"/>
</dbReference>
<dbReference type="Proteomes" id="UP000185766">
    <property type="component" value="Unassembled WGS sequence"/>
</dbReference>
<feature type="chain" id="PRO_5010176392" description="DUF2946 domain-containing protein" evidence="1">
    <location>
        <begin position="28"/>
        <end position="106"/>
    </location>
</feature>
<accession>A0A1H7QWY7</accession>
<sequence length="106" mass="11321">MLQRLPTLRRTAFLAALLLGVMLSVQAVERLEHDHPEGVHAADCALCCLPGLHNALPANLALALPPQQGAAPADQPCRHALTLPNVQAQARAPPAASQTRHYLFIV</sequence>
<feature type="signal peptide" evidence="1">
    <location>
        <begin position="1"/>
        <end position="27"/>
    </location>
</feature>
<evidence type="ECO:0000256" key="1">
    <source>
        <dbReference type="SAM" id="SignalP"/>
    </source>
</evidence>
<evidence type="ECO:0008006" key="4">
    <source>
        <dbReference type="Google" id="ProtNLM"/>
    </source>
</evidence>
<proteinExistence type="predicted"/>